<dbReference type="AlphaFoldDB" id="A0A3N1KWV9"/>
<feature type="domain" description="Carbohydrate kinase PfkB" evidence="4">
    <location>
        <begin position="51"/>
        <end position="317"/>
    </location>
</feature>
<reference evidence="5 6" key="1">
    <citation type="submission" date="2018-11" db="EMBL/GenBank/DDBJ databases">
        <title>Genomic Encyclopedia of Type Strains, Phase IV (KMG-IV): sequencing the most valuable type-strain genomes for metagenomic binning, comparative biology and taxonomic classification.</title>
        <authorList>
            <person name="Goeker M."/>
        </authorList>
    </citation>
    <scope>NUCLEOTIDE SEQUENCE [LARGE SCALE GENOMIC DNA]</scope>
    <source>
        <strain evidence="5 6">DSM 5900</strain>
    </source>
</reference>
<dbReference type="PROSITE" id="PS00584">
    <property type="entry name" value="PFKB_KINASES_2"/>
    <property type="match status" value="1"/>
</dbReference>
<dbReference type="GO" id="GO:0016301">
    <property type="term" value="F:kinase activity"/>
    <property type="evidence" value="ECO:0007669"/>
    <property type="project" value="UniProtKB-KW"/>
</dbReference>
<accession>A0A3N1KWV9</accession>
<dbReference type="InterPro" id="IPR052700">
    <property type="entry name" value="Carb_kinase_PfkB-like"/>
</dbReference>
<dbReference type="PANTHER" id="PTHR43320">
    <property type="entry name" value="SUGAR KINASE"/>
    <property type="match status" value="1"/>
</dbReference>
<keyword evidence="6" id="KW-1185">Reference proteome</keyword>
<dbReference type="Proteomes" id="UP000278222">
    <property type="component" value="Unassembled WGS sequence"/>
</dbReference>
<gene>
    <name evidence="5" type="ORF">EDC65_3715</name>
</gene>
<comment type="similarity">
    <text evidence="1">Belongs to the carbohydrate kinase PfkB family.</text>
</comment>
<protein>
    <submittedName>
        <fullName evidence="5">Sugar/nucleoside kinase (Ribokinase family)</fullName>
    </submittedName>
</protein>
<dbReference type="OrthoDB" id="9813569at2"/>
<dbReference type="InterPro" id="IPR029056">
    <property type="entry name" value="Ribokinase-like"/>
</dbReference>
<sequence length="328" mass="33789">MAETRHDVLGIGNAIVDVLTHADDAFLEREGLAKGTMTLIDAARADALYARMASGVEMSGGSAANTMAGIASLGGKAAYFGKVRDDQLGGIFAHDIKASGVHFPTAPATSGAGTARCLILVTPDAQRTMSTYLGACVELGPDDVDEATVAASAVTYLEGYLFDPPGAREAFVKAAGIARRNGRRVALSLSDPFCVDRHRDALRLFVREHVDVLFANEVEILSLTGADDFAGALDTIRGTVPIAALTRSAEGSVVATIDAVHTVAAAPVARVVDTTGAGDLYAAGFLYGLTAGRDLAECGRLGAIAAAEIISHFGARPETPLAGLAHPI</sequence>
<evidence type="ECO:0000313" key="6">
    <source>
        <dbReference type="Proteomes" id="UP000278222"/>
    </source>
</evidence>
<dbReference type="InterPro" id="IPR011611">
    <property type="entry name" value="PfkB_dom"/>
</dbReference>
<dbReference type="SUPFAM" id="SSF53613">
    <property type="entry name" value="Ribokinase-like"/>
    <property type="match status" value="1"/>
</dbReference>
<dbReference type="Gene3D" id="3.40.1190.20">
    <property type="match status" value="1"/>
</dbReference>
<dbReference type="EMBL" id="RJKX01000015">
    <property type="protein sequence ID" value="ROP84364.1"/>
    <property type="molecule type" value="Genomic_DNA"/>
</dbReference>
<dbReference type="InterPro" id="IPR002173">
    <property type="entry name" value="Carboh/pur_kinase_PfkB_CS"/>
</dbReference>
<name>A0A3N1KWV9_9PROT</name>
<dbReference type="PANTHER" id="PTHR43320:SF3">
    <property type="entry name" value="CARBOHYDRATE KINASE PFKB DOMAIN-CONTAINING PROTEIN"/>
    <property type="match status" value="1"/>
</dbReference>
<dbReference type="RefSeq" id="WP_123692239.1">
    <property type="nucleotide sequence ID" value="NZ_AP019700.1"/>
</dbReference>
<proteinExistence type="inferred from homology"/>
<keyword evidence="3 5" id="KW-0418">Kinase</keyword>
<evidence type="ECO:0000313" key="5">
    <source>
        <dbReference type="EMBL" id="ROP84364.1"/>
    </source>
</evidence>
<dbReference type="Gene3D" id="3.30.1110.10">
    <property type="match status" value="1"/>
</dbReference>
<dbReference type="CDD" id="cd01168">
    <property type="entry name" value="adenosine_kinase"/>
    <property type="match status" value="1"/>
</dbReference>
<keyword evidence="2" id="KW-0808">Transferase</keyword>
<dbReference type="Pfam" id="PF00294">
    <property type="entry name" value="PfkB"/>
    <property type="match status" value="1"/>
</dbReference>
<evidence type="ECO:0000256" key="1">
    <source>
        <dbReference type="ARBA" id="ARBA00010688"/>
    </source>
</evidence>
<evidence type="ECO:0000259" key="4">
    <source>
        <dbReference type="Pfam" id="PF00294"/>
    </source>
</evidence>
<organism evidence="5 6">
    <name type="scientific">Stella humosa</name>
    <dbReference type="NCBI Taxonomy" id="94"/>
    <lineage>
        <taxon>Bacteria</taxon>
        <taxon>Pseudomonadati</taxon>
        <taxon>Pseudomonadota</taxon>
        <taxon>Alphaproteobacteria</taxon>
        <taxon>Rhodospirillales</taxon>
        <taxon>Stellaceae</taxon>
        <taxon>Stella</taxon>
    </lineage>
</organism>
<comment type="caution">
    <text evidence="5">The sequence shown here is derived from an EMBL/GenBank/DDBJ whole genome shotgun (WGS) entry which is preliminary data.</text>
</comment>
<evidence type="ECO:0000256" key="2">
    <source>
        <dbReference type="ARBA" id="ARBA00022679"/>
    </source>
</evidence>
<evidence type="ECO:0000256" key="3">
    <source>
        <dbReference type="ARBA" id="ARBA00022777"/>
    </source>
</evidence>